<dbReference type="AlphaFoldDB" id="A0A1B2AG75"/>
<dbReference type="Proteomes" id="UP000092932">
    <property type="component" value="Chromosome"/>
</dbReference>
<feature type="domain" description="DUF7830" evidence="2">
    <location>
        <begin position="31"/>
        <end position="101"/>
    </location>
</feature>
<keyword evidence="4" id="KW-1185">Reference proteome</keyword>
<reference evidence="3 4" key="1">
    <citation type="submission" date="2016-07" db="EMBL/GenBank/DDBJ databases">
        <title>Complete genome sequence of Altererythrobacter dongtanensis KCTC 22672, a type strain with esterase isolated from tidal flat.</title>
        <authorList>
            <person name="Cheng H."/>
            <person name="Wu Y.-H."/>
            <person name="Zhou P."/>
            <person name="Huo Y.-Y."/>
            <person name="Wang C.-S."/>
            <person name="Xu X.-W."/>
        </authorList>
    </citation>
    <scope>NUCLEOTIDE SEQUENCE [LARGE SCALE GENOMIC DNA]</scope>
    <source>
        <strain evidence="3 4">KCTC 22672</strain>
    </source>
</reference>
<evidence type="ECO:0000313" key="3">
    <source>
        <dbReference type="EMBL" id="ANY21149.1"/>
    </source>
</evidence>
<name>A0A1B2AG75_9SPHN</name>
<dbReference type="PATRIC" id="fig|692370.5.peg.2667"/>
<protein>
    <recommendedName>
        <fullName evidence="5">Competence protein CoiA-like family protein</fullName>
    </recommendedName>
</protein>
<evidence type="ECO:0000259" key="2">
    <source>
        <dbReference type="Pfam" id="PF25169"/>
    </source>
</evidence>
<evidence type="ECO:0000259" key="1">
    <source>
        <dbReference type="Pfam" id="PF19500"/>
    </source>
</evidence>
<sequence length="488" mass="55749">MAGNTTIAPRAWAEAVAKPEIDEVRSLRSGFVLDVRRLIRAFRYERAILLRQGLKSLVKRGEARLVCATCGVPVYLACSTSKRFFFRHRHENGSCPAVTRTSLTEAEIRAMKYRGTQESDAHKRIKALVLRSLSADHRFTDLLGEQTWRSSEGLAGLRRPDVSARREDLRLAFEVQLSTTFLDVVLCRREFYRTERAALVWVLPNFHPNYRRMTDDDILFANNSNIFVVDESTAEASEATGSFMMKCWHRKPGIDGDSIVDEWVQRLVSWDEIEVDVDLQTVQAFDYSLEAANLAEEIKAAKLARIATERATVEQARIAFEDDLRQQVLSLVLDDCADNDFMNRHDRWLDLNDRLLALNYGLEGKYPDLMKVSRIVHLIETARAGKPVGFNYKNLAEIGHHIFHQHPDLFLAYGFLLRAFGTKDIFDRDDRTGRLAAKIRDERNNFRSDPKYAMGEDEERLCAFLSRGASRSSYMANDNLNSNGKEAA</sequence>
<dbReference type="Pfam" id="PF25169">
    <property type="entry name" value="DUF7830"/>
    <property type="match status" value="1"/>
</dbReference>
<dbReference type="KEGG" id="ado:A6F68_02655"/>
<dbReference type="RefSeq" id="WP_067681004.1">
    <property type="nucleotide sequence ID" value="NZ_CP016591.1"/>
</dbReference>
<feature type="domain" description="DUF6035" evidence="1">
    <location>
        <begin position="156"/>
        <end position="287"/>
    </location>
</feature>
<evidence type="ECO:0000313" key="4">
    <source>
        <dbReference type="Proteomes" id="UP000092932"/>
    </source>
</evidence>
<dbReference type="InterPro" id="IPR057152">
    <property type="entry name" value="DUF7830"/>
</dbReference>
<accession>A0A1B2AG75</accession>
<evidence type="ECO:0008006" key="5">
    <source>
        <dbReference type="Google" id="ProtNLM"/>
    </source>
</evidence>
<gene>
    <name evidence="3" type="ORF">A6F68_02655</name>
</gene>
<dbReference type="EMBL" id="CP016591">
    <property type="protein sequence ID" value="ANY21149.1"/>
    <property type="molecule type" value="Genomic_DNA"/>
</dbReference>
<organism evidence="3 4">
    <name type="scientific">Tsuneonella dongtanensis</name>
    <dbReference type="NCBI Taxonomy" id="692370"/>
    <lineage>
        <taxon>Bacteria</taxon>
        <taxon>Pseudomonadati</taxon>
        <taxon>Pseudomonadota</taxon>
        <taxon>Alphaproteobacteria</taxon>
        <taxon>Sphingomonadales</taxon>
        <taxon>Erythrobacteraceae</taxon>
        <taxon>Tsuneonella</taxon>
    </lineage>
</organism>
<dbReference type="InterPro" id="IPR046099">
    <property type="entry name" value="DUF6035"/>
</dbReference>
<proteinExistence type="predicted"/>
<dbReference type="Pfam" id="PF19500">
    <property type="entry name" value="DUF6035"/>
    <property type="match status" value="1"/>
</dbReference>
<dbReference type="STRING" id="692370.A6F68_02655"/>